<dbReference type="PANTHER" id="PTHR16489">
    <property type="entry name" value="GH11727P"/>
    <property type="match status" value="1"/>
</dbReference>
<dbReference type="GO" id="GO:0005783">
    <property type="term" value="C:endoplasmic reticulum"/>
    <property type="evidence" value="ECO:0007669"/>
    <property type="project" value="TreeGrafter"/>
</dbReference>
<dbReference type="EMBL" id="JAFIRN010000005">
    <property type="protein sequence ID" value="KAG5849522.1"/>
    <property type="molecule type" value="Genomic_DNA"/>
</dbReference>
<name>A0A9D3S463_ANGAN</name>
<sequence length="443" mass="49894">MDMAPATSQSHQPLLLLYPMTYGLPMSMVRKQSLATMGMPFPREFRSAEPEKGPLGMPVFRTFRLHRVVRCLRALLFKVLERCGGVMEVLRSAAYPAPAGKDRALGPLAERDGLGPTGGAREQGRYPPGQEWNYAMDLKVLEEEVLDEEEVVWDEDEDEEEVVWDEEEVLAPYVKTMEGDDASGEEGELDLCDWLEWEPEEEESPSDLADPLDPAPEPVLHLAPCGKSAACQNSPTGLNSEGEHSESDWSDEDDDEDEEDDDDDDDEWDESDDEEDDDEWDESDDEEDDDEWDESDGSSELDSELWDSFLCSGDPSNPLRLSPPAGKKGRVPETDELSSTGSFHSAEGENEGERESEGEDERDGPPQPARKAGKKVQFSEEVEVRPLVAWAFASRAARDGSCWLQMARDRDRFRRRVQTASDIISPFLLANHRARVWERFQLT</sequence>
<evidence type="ECO:0008006" key="4">
    <source>
        <dbReference type="Google" id="ProtNLM"/>
    </source>
</evidence>
<dbReference type="PANTHER" id="PTHR16489:SF12">
    <property type="entry name" value="GH11727P"/>
    <property type="match status" value="1"/>
</dbReference>
<reference evidence="2" key="1">
    <citation type="submission" date="2021-01" db="EMBL/GenBank/DDBJ databases">
        <title>A chromosome-scale assembly of European eel, Anguilla anguilla.</title>
        <authorList>
            <person name="Henkel C."/>
            <person name="Jong-Raadsen S.A."/>
            <person name="Dufour S."/>
            <person name="Weltzien F.-A."/>
            <person name="Palstra A.P."/>
            <person name="Pelster B."/>
            <person name="Spaink H.P."/>
            <person name="Van Den Thillart G.E."/>
            <person name="Jansen H."/>
            <person name="Zahm M."/>
            <person name="Klopp C."/>
            <person name="Cedric C."/>
            <person name="Louis A."/>
            <person name="Berthelot C."/>
            <person name="Parey E."/>
            <person name="Roest Crollius H."/>
            <person name="Montfort J."/>
            <person name="Robinson-Rechavi M."/>
            <person name="Bucao C."/>
            <person name="Bouchez O."/>
            <person name="Gislard M."/>
            <person name="Lluch J."/>
            <person name="Milhes M."/>
            <person name="Lampietro C."/>
            <person name="Lopez Roques C."/>
            <person name="Donnadieu C."/>
            <person name="Braasch I."/>
            <person name="Desvignes T."/>
            <person name="Postlethwait J."/>
            <person name="Bobe J."/>
            <person name="Guiguen Y."/>
            <person name="Dirks R."/>
        </authorList>
    </citation>
    <scope>NUCLEOTIDE SEQUENCE</scope>
    <source>
        <strain evidence="2">Tag_6206</strain>
        <tissue evidence="2">Liver</tissue>
    </source>
</reference>
<feature type="compositionally biased region" description="Acidic residues" evidence="1">
    <location>
        <begin position="348"/>
        <end position="362"/>
    </location>
</feature>
<dbReference type="GO" id="GO:0000164">
    <property type="term" value="C:protein phosphatase type 1 complex"/>
    <property type="evidence" value="ECO:0007669"/>
    <property type="project" value="TreeGrafter"/>
</dbReference>
<feature type="compositionally biased region" description="Acidic residues" evidence="1">
    <location>
        <begin position="248"/>
        <end position="305"/>
    </location>
</feature>
<dbReference type="InterPro" id="IPR051254">
    <property type="entry name" value="PPP1R15"/>
</dbReference>
<dbReference type="Proteomes" id="UP001044222">
    <property type="component" value="Unassembled WGS sequence"/>
</dbReference>
<evidence type="ECO:0000313" key="3">
    <source>
        <dbReference type="Proteomes" id="UP001044222"/>
    </source>
</evidence>
<accession>A0A9D3S463</accession>
<dbReference type="GO" id="GO:0034976">
    <property type="term" value="P:response to endoplasmic reticulum stress"/>
    <property type="evidence" value="ECO:0007669"/>
    <property type="project" value="TreeGrafter"/>
</dbReference>
<organism evidence="2 3">
    <name type="scientific">Anguilla anguilla</name>
    <name type="common">European freshwater eel</name>
    <name type="synonym">Muraena anguilla</name>
    <dbReference type="NCBI Taxonomy" id="7936"/>
    <lineage>
        <taxon>Eukaryota</taxon>
        <taxon>Metazoa</taxon>
        <taxon>Chordata</taxon>
        <taxon>Craniata</taxon>
        <taxon>Vertebrata</taxon>
        <taxon>Euteleostomi</taxon>
        <taxon>Actinopterygii</taxon>
        <taxon>Neopterygii</taxon>
        <taxon>Teleostei</taxon>
        <taxon>Anguilliformes</taxon>
        <taxon>Anguillidae</taxon>
        <taxon>Anguilla</taxon>
    </lineage>
</organism>
<feature type="compositionally biased region" description="Polar residues" evidence="1">
    <location>
        <begin position="230"/>
        <end position="239"/>
    </location>
</feature>
<feature type="compositionally biased region" description="Acidic residues" evidence="1">
    <location>
        <begin position="195"/>
        <end position="205"/>
    </location>
</feature>
<proteinExistence type="predicted"/>
<evidence type="ECO:0000256" key="1">
    <source>
        <dbReference type="SAM" id="MobiDB-lite"/>
    </source>
</evidence>
<keyword evidence="3" id="KW-1185">Reference proteome</keyword>
<dbReference type="GO" id="GO:0019888">
    <property type="term" value="F:protein phosphatase regulator activity"/>
    <property type="evidence" value="ECO:0007669"/>
    <property type="project" value="TreeGrafter"/>
</dbReference>
<feature type="compositionally biased region" description="Basic and acidic residues" evidence="1">
    <location>
        <begin position="101"/>
        <end position="113"/>
    </location>
</feature>
<dbReference type="AlphaFoldDB" id="A0A9D3S463"/>
<evidence type="ECO:0000313" key="2">
    <source>
        <dbReference type="EMBL" id="KAG5849522.1"/>
    </source>
</evidence>
<feature type="region of interest" description="Disordered" evidence="1">
    <location>
        <begin position="101"/>
        <end position="129"/>
    </location>
</feature>
<protein>
    <recommendedName>
        <fullName evidence="4">Protein phosphatase 1 regulatory subunit 15A/B C-terminal domain-containing protein</fullName>
    </recommendedName>
</protein>
<comment type="caution">
    <text evidence="2">The sequence shown here is derived from an EMBL/GenBank/DDBJ whole genome shotgun (WGS) entry which is preliminary data.</text>
</comment>
<feature type="region of interest" description="Disordered" evidence="1">
    <location>
        <begin position="195"/>
        <end position="377"/>
    </location>
</feature>
<gene>
    <name evidence="2" type="ORF">ANANG_G00111850</name>
</gene>